<gene>
    <name evidence="1" type="ORF">L1987_30809</name>
</gene>
<reference evidence="2" key="1">
    <citation type="journal article" date="2022" name="Mol. Ecol. Resour.">
        <title>The genomes of chicory, endive, great burdock and yacon provide insights into Asteraceae palaeo-polyploidization history and plant inulin production.</title>
        <authorList>
            <person name="Fan W."/>
            <person name="Wang S."/>
            <person name="Wang H."/>
            <person name="Wang A."/>
            <person name="Jiang F."/>
            <person name="Liu H."/>
            <person name="Zhao H."/>
            <person name="Xu D."/>
            <person name="Zhang Y."/>
        </authorList>
    </citation>
    <scope>NUCLEOTIDE SEQUENCE [LARGE SCALE GENOMIC DNA]</scope>
    <source>
        <strain evidence="2">cv. Yunnan</strain>
    </source>
</reference>
<accession>A0ACB9I509</accession>
<dbReference type="EMBL" id="CM042027">
    <property type="protein sequence ID" value="KAI3802668.1"/>
    <property type="molecule type" value="Genomic_DNA"/>
</dbReference>
<reference evidence="1 2" key="2">
    <citation type="journal article" date="2022" name="Mol. Ecol. Resour.">
        <title>The genomes of chicory, endive, great burdock and yacon provide insights into Asteraceae paleo-polyploidization history and plant inulin production.</title>
        <authorList>
            <person name="Fan W."/>
            <person name="Wang S."/>
            <person name="Wang H."/>
            <person name="Wang A."/>
            <person name="Jiang F."/>
            <person name="Liu H."/>
            <person name="Zhao H."/>
            <person name="Xu D."/>
            <person name="Zhang Y."/>
        </authorList>
    </citation>
    <scope>NUCLEOTIDE SEQUENCE [LARGE SCALE GENOMIC DNA]</scope>
    <source>
        <strain evidence="2">cv. Yunnan</strain>
        <tissue evidence="1">Leaves</tissue>
    </source>
</reference>
<sequence length="69" mass="8150">MLAPAERQHLRDTQNPDQINCEPFPRVLLKMHPLFFKFVKDPATPYLPLPQAFVKRFFIGMAFQMTPYI</sequence>
<proteinExistence type="predicted"/>
<protein>
    <submittedName>
        <fullName evidence="1">Uncharacterized protein</fullName>
    </submittedName>
</protein>
<comment type="caution">
    <text evidence="1">The sequence shown here is derived from an EMBL/GenBank/DDBJ whole genome shotgun (WGS) entry which is preliminary data.</text>
</comment>
<evidence type="ECO:0000313" key="2">
    <source>
        <dbReference type="Proteomes" id="UP001056120"/>
    </source>
</evidence>
<keyword evidence="2" id="KW-1185">Reference proteome</keyword>
<evidence type="ECO:0000313" key="1">
    <source>
        <dbReference type="EMBL" id="KAI3802668.1"/>
    </source>
</evidence>
<dbReference type="Proteomes" id="UP001056120">
    <property type="component" value="Linkage Group LG10"/>
</dbReference>
<organism evidence="1 2">
    <name type="scientific">Smallanthus sonchifolius</name>
    <dbReference type="NCBI Taxonomy" id="185202"/>
    <lineage>
        <taxon>Eukaryota</taxon>
        <taxon>Viridiplantae</taxon>
        <taxon>Streptophyta</taxon>
        <taxon>Embryophyta</taxon>
        <taxon>Tracheophyta</taxon>
        <taxon>Spermatophyta</taxon>
        <taxon>Magnoliopsida</taxon>
        <taxon>eudicotyledons</taxon>
        <taxon>Gunneridae</taxon>
        <taxon>Pentapetalae</taxon>
        <taxon>asterids</taxon>
        <taxon>campanulids</taxon>
        <taxon>Asterales</taxon>
        <taxon>Asteraceae</taxon>
        <taxon>Asteroideae</taxon>
        <taxon>Heliantheae alliance</taxon>
        <taxon>Millerieae</taxon>
        <taxon>Smallanthus</taxon>
    </lineage>
</organism>
<name>A0ACB9I509_9ASTR</name>